<evidence type="ECO:0000313" key="2">
    <source>
        <dbReference type="EMBL" id="KAL3275636.1"/>
    </source>
</evidence>
<feature type="chain" id="PRO_5044755829" evidence="1">
    <location>
        <begin position="17"/>
        <end position="311"/>
    </location>
</feature>
<dbReference type="PANTHER" id="PTHR34931:SF3">
    <property type="entry name" value="FI02976P-RELATED"/>
    <property type="match status" value="1"/>
</dbReference>
<evidence type="ECO:0000313" key="3">
    <source>
        <dbReference type="Proteomes" id="UP001516400"/>
    </source>
</evidence>
<gene>
    <name evidence="2" type="ORF">HHI36_020389</name>
</gene>
<dbReference type="PANTHER" id="PTHR34931">
    <property type="entry name" value="FI02976P-RELATED"/>
    <property type="match status" value="1"/>
</dbReference>
<feature type="signal peptide" evidence="1">
    <location>
        <begin position="1"/>
        <end position="16"/>
    </location>
</feature>
<accession>A0ABD2NBS5</accession>
<proteinExistence type="predicted"/>
<dbReference type="InterPro" id="IPR007614">
    <property type="entry name" value="Retinin_C"/>
</dbReference>
<comment type="caution">
    <text evidence="2">The sequence shown here is derived from an EMBL/GenBank/DDBJ whole genome shotgun (WGS) entry which is preliminary data.</text>
</comment>
<dbReference type="EMBL" id="JABFTP020000083">
    <property type="protein sequence ID" value="KAL3275636.1"/>
    <property type="molecule type" value="Genomic_DNA"/>
</dbReference>
<evidence type="ECO:0000256" key="1">
    <source>
        <dbReference type="SAM" id="SignalP"/>
    </source>
</evidence>
<name>A0ABD2NBS5_9CUCU</name>
<protein>
    <submittedName>
        <fullName evidence="2">Uncharacterized protein</fullName>
    </submittedName>
</protein>
<reference evidence="2 3" key="1">
    <citation type="journal article" date="2021" name="BMC Biol.">
        <title>Horizontally acquired antibacterial genes associated with adaptive radiation of ladybird beetles.</title>
        <authorList>
            <person name="Li H.S."/>
            <person name="Tang X.F."/>
            <person name="Huang Y.H."/>
            <person name="Xu Z.Y."/>
            <person name="Chen M.L."/>
            <person name="Du X.Y."/>
            <person name="Qiu B.Y."/>
            <person name="Chen P.T."/>
            <person name="Zhang W."/>
            <person name="Slipinski A."/>
            <person name="Escalona H.E."/>
            <person name="Waterhouse R.M."/>
            <person name="Zwick A."/>
            <person name="Pang H."/>
        </authorList>
    </citation>
    <scope>NUCLEOTIDE SEQUENCE [LARGE SCALE GENOMIC DNA]</scope>
    <source>
        <strain evidence="2">SYSU2018</strain>
    </source>
</reference>
<organism evidence="2 3">
    <name type="scientific">Cryptolaemus montrouzieri</name>
    <dbReference type="NCBI Taxonomy" id="559131"/>
    <lineage>
        <taxon>Eukaryota</taxon>
        <taxon>Metazoa</taxon>
        <taxon>Ecdysozoa</taxon>
        <taxon>Arthropoda</taxon>
        <taxon>Hexapoda</taxon>
        <taxon>Insecta</taxon>
        <taxon>Pterygota</taxon>
        <taxon>Neoptera</taxon>
        <taxon>Endopterygota</taxon>
        <taxon>Coleoptera</taxon>
        <taxon>Polyphaga</taxon>
        <taxon>Cucujiformia</taxon>
        <taxon>Coccinelloidea</taxon>
        <taxon>Coccinellidae</taxon>
        <taxon>Scymninae</taxon>
        <taxon>Scymnini</taxon>
        <taxon>Cryptolaemus</taxon>
    </lineage>
</organism>
<dbReference type="AlphaFoldDB" id="A0ABD2NBS5"/>
<dbReference type="Proteomes" id="UP001516400">
    <property type="component" value="Unassembled WGS sequence"/>
</dbReference>
<sequence>MFKLVVFSVLATLVASKPSTLLNTLSSSSSVTTQEKTEVHSQPLLSQVHLASAPLLKTAEIIAPATELRSNIYSPLIKSADLLVPAGQIVQPVIKTLPAAVSHEYRSEIHTPILKSTEFIAPKTEIVQPILETVPAAVSHQYRSDIHHTPILKTAEIISPIKTEYIETKPLVEVRSALAVPTSVSHTTRTDIINKPIVKTITAPLIEAEPIRALPVIEAKAHYVEHAPLLRNTQILEQSPLLKKTEISHSYLESPAHLIKSDILGAPAGSILEYSAFPRLGLSPYSRYGFNNLEIPTLVGAEYRHAPLRYF</sequence>
<keyword evidence="3" id="KW-1185">Reference proteome</keyword>
<keyword evidence="1" id="KW-0732">Signal</keyword>